<comment type="caution">
    <text evidence="1">The sequence shown here is derived from an EMBL/GenBank/DDBJ whole genome shotgun (WGS) entry which is preliminary data.</text>
</comment>
<keyword evidence="2" id="KW-1185">Reference proteome</keyword>
<dbReference type="AlphaFoldDB" id="A0A1Z5HND0"/>
<protein>
    <submittedName>
        <fullName evidence="1">Uncharacterized protein</fullName>
    </submittedName>
</protein>
<organism evidence="1 2">
    <name type="scientific">Calderihabitans maritimus</name>
    <dbReference type="NCBI Taxonomy" id="1246530"/>
    <lineage>
        <taxon>Bacteria</taxon>
        <taxon>Bacillati</taxon>
        <taxon>Bacillota</taxon>
        <taxon>Clostridia</taxon>
        <taxon>Neomoorellales</taxon>
        <taxon>Calderihabitantaceae</taxon>
        <taxon>Calderihabitans</taxon>
    </lineage>
</organism>
<reference evidence="2" key="1">
    <citation type="journal article" date="2017" name="Appl. Environ. Microbiol.">
        <title>Genomic analysis of Calderihabitans maritimus KKC1, a thermophilic hydrogenogenic carboxydotrophic bacterium isolated from marine sediment.</title>
        <authorList>
            <person name="Omae K."/>
            <person name="Yoneda Y."/>
            <person name="Fukuyama Y."/>
            <person name="Yoshida T."/>
            <person name="Sako Y."/>
        </authorList>
    </citation>
    <scope>NUCLEOTIDE SEQUENCE [LARGE SCALE GENOMIC DNA]</scope>
    <source>
        <strain evidence="2">KKC1</strain>
    </source>
</reference>
<gene>
    <name evidence="1" type="ORF">KKC1_01200</name>
</gene>
<evidence type="ECO:0000313" key="1">
    <source>
        <dbReference type="EMBL" id="GAW90958.1"/>
    </source>
</evidence>
<sequence length="44" mass="5214">MAAEIKNPFRNFLIRKCISAKRLPGKFTWKPLFYLLNVFKNAEV</sequence>
<dbReference type="EMBL" id="BDGJ01000002">
    <property type="protein sequence ID" value="GAW90958.1"/>
    <property type="molecule type" value="Genomic_DNA"/>
</dbReference>
<name>A0A1Z5HND0_9FIRM</name>
<accession>A0A1Z5HND0</accession>
<dbReference type="Proteomes" id="UP000197032">
    <property type="component" value="Unassembled WGS sequence"/>
</dbReference>
<proteinExistence type="predicted"/>
<evidence type="ECO:0000313" key="2">
    <source>
        <dbReference type="Proteomes" id="UP000197032"/>
    </source>
</evidence>